<reference evidence="2" key="2">
    <citation type="submission" date="2020-09" db="EMBL/GenBank/DDBJ databases">
        <authorList>
            <person name="Sun Q."/>
            <person name="Zhou Y."/>
        </authorList>
    </citation>
    <scope>NUCLEOTIDE SEQUENCE</scope>
    <source>
        <strain evidence="2">CGMCC 1.14988</strain>
    </source>
</reference>
<dbReference type="OrthoDB" id="3173428at2"/>
<protein>
    <submittedName>
        <fullName evidence="2">Amidohydrolase</fullName>
    </submittedName>
</protein>
<dbReference type="Gene3D" id="3.10.310.70">
    <property type="match status" value="1"/>
</dbReference>
<comment type="caution">
    <text evidence="2">The sequence shown here is derived from an EMBL/GenBank/DDBJ whole genome shotgun (WGS) entry which is preliminary data.</text>
</comment>
<dbReference type="Gene3D" id="3.20.20.140">
    <property type="entry name" value="Metal-dependent hydrolases"/>
    <property type="match status" value="1"/>
</dbReference>
<dbReference type="PANTHER" id="PTHR22642">
    <property type="entry name" value="IMIDAZOLONEPROPIONASE"/>
    <property type="match status" value="1"/>
</dbReference>
<sequence>MGSPVAETLFVVPDPTRAAVWTGTGITTDAVAVAGGRIVALGNEARQRRGSRTEVVELHDATLLPGFRDGHLHPLNGGAETLDCDLVDSVDVDEVVRRLAAFVAAHPDREATPWVLGWGYPPEILPGGVGRVEVLDAVVGDRPAALWSSDHHMVWVNRRALEVAGITAATPDPPRGTIVRDRDGHPVGTLLEAAEHLLDAHVPLRGVDKEARGLEVGLQRMASAGLVFGQDAWCVPAMYAAFRQVAGAGRLTADLDLACKVEADGWSAQVAVFADLRREAGRDQARRRRDGVPGGRLTATTVKFFVDGVIEGGTAALLDPYLPLPGTAGHGGGQGCGAGHDHGIANWDLAELADAATAMDAAGFQLHLHAIGDAGIRLALDAIEQVARRNGPRDRRPVIAHTHLVHPDDLPRFRALGAVANFEPLWAQDNEIMRELTVPRLGAERSRWQYPIGSLIRDGAAVSFGSDWPVSSHEPLDGIAVAVTRRAPGRPDVPAFLPDQRIDLDAALRAYTLGTAHQAGDEAQAGTIAVGRRADLALTSQDVLRVPARELGDVEVAGTWLAGRRVHRSSD</sequence>
<keyword evidence="3" id="KW-1185">Reference proteome</keyword>
<dbReference type="InterPro" id="IPR032466">
    <property type="entry name" value="Metal_Hydrolase"/>
</dbReference>
<accession>A0A8J3A889</accession>
<evidence type="ECO:0000313" key="3">
    <source>
        <dbReference type="Proteomes" id="UP000650511"/>
    </source>
</evidence>
<evidence type="ECO:0000259" key="1">
    <source>
        <dbReference type="Pfam" id="PF07969"/>
    </source>
</evidence>
<organism evidence="2 3">
    <name type="scientific">Egicoccus halophilus</name>
    <dbReference type="NCBI Taxonomy" id="1670830"/>
    <lineage>
        <taxon>Bacteria</taxon>
        <taxon>Bacillati</taxon>
        <taxon>Actinomycetota</taxon>
        <taxon>Nitriliruptoria</taxon>
        <taxon>Egicoccales</taxon>
        <taxon>Egicoccaceae</taxon>
        <taxon>Egicoccus</taxon>
    </lineage>
</organism>
<dbReference type="Proteomes" id="UP000650511">
    <property type="component" value="Unassembled WGS sequence"/>
</dbReference>
<dbReference type="EMBL" id="BMHA01000002">
    <property type="protein sequence ID" value="GGI04176.1"/>
    <property type="molecule type" value="Genomic_DNA"/>
</dbReference>
<dbReference type="RefSeq" id="WP_130650746.1">
    <property type="nucleotide sequence ID" value="NZ_BMHA01000002.1"/>
</dbReference>
<dbReference type="CDD" id="cd01300">
    <property type="entry name" value="YtcJ_like"/>
    <property type="match status" value="1"/>
</dbReference>
<gene>
    <name evidence="2" type="ORF">GCM10011354_07760</name>
</gene>
<proteinExistence type="predicted"/>
<dbReference type="InterPro" id="IPR033932">
    <property type="entry name" value="YtcJ-like"/>
</dbReference>
<feature type="domain" description="Amidohydrolase 3" evidence="1">
    <location>
        <begin position="54"/>
        <end position="567"/>
    </location>
</feature>
<dbReference type="GO" id="GO:0016810">
    <property type="term" value="F:hydrolase activity, acting on carbon-nitrogen (but not peptide) bonds"/>
    <property type="evidence" value="ECO:0007669"/>
    <property type="project" value="InterPro"/>
</dbReference>
<dbReference type="InterPro" id="IPR011059">
    <property type="entry name" value="Metal-dep_hydrolase_composite"/>
</dbReference>
<dbReference type="AlphaFoldDB" id="A0A8J3A889"/>
<evidence type="ECO:0000313" key="2">
    <source>
        <dbReference type="EMBL" id="GGI04176.1"/>
    </source>
</evidence>
<dbReference type="InterPro" id="IPR013108">
    <property type="entry name" value="Amidohydro_3"/>
</dbReference>
<reference evidence="2" key="1">
    <citation type="journal article" date="2014" name="Int. J. Syst. Evol. Microbiol.">
        <title>Complete genome sequence of Corynebacterium casei LMG S-19264T (=DSM 44701T), isolated from a smear-ripened cheese.</title>
        <authorList>
            <consortium name="US DOE Joint Genome Institute (JGI-PGF)"/>
            <person name="Walter F."/>
            <person name="Albersmeier A."/>
            <person name="Kalinowski J."/>
            <person name="Ruckert C."/>
        </authorList>
    </citation>
    <scope>NUCLEOTIDE SEQUENCE</scope>
    <source>
        <strain evidence="2">CGMCC 1.14988</strain>
    </source>
</reference>
<name>A0A8J3A889_9ACTN</name>
<dbReference type="Pfam" id="PF07969">
    <property type="entry name" value="Amidohydro_3"/>
    <property type="match status" value="1"/>
</dbReference>
<dbReference type="SUPFAM" id="SSF51338">
    <property type="entry name" value="Composite domain of metallo-dependent hydrolases"/>
    <property type="match status" value="1"/>
</dbReference>
<dbReference type="PANTHER" id="PTHR22642:SF2">
    <property type="entry name" value="PROTEIN LONG AFTER FAR-RED 3"/>
    <property type="match status" value="1"/>
</dbReference>
<dbReference type="SUPFAM" id="SSF51556">
    <property type="entry name" value="Metallo-dependent hydrolases"/>
    <property type="match status" value="1"/>
</dbReference>
<dbReference type="Gene3D" id="2.30.40.10">
    <property type="entry name" value="Urease, subunit C, domain 1"/>
    <property type="match status" value="1"/>
</dbReference>